<dbReference type="EMBL" id="JADYXP020000021">
    <property type="protein sequence ID" value="KAL0103146.1"/>
    <property type="molecule type" value="Genomic_DNA"/>
</dbReference>
<protein>
    <submittedName>
        <fullName evidence="1">Uncharacterized protein</fullName>
    </submittedName>
</protein>
<gene>
    <name evidence="1" type="ORF">PUN28_017461</name>
</gene>
<comment type="caution">
    <text evidence="1">The sequence shown here is derived from an EMBL/GenBank/DDBJ whole genome shotgun (WGS) entry which is preliminary data.</text>
</comment>
<organism evidence="1 2">
    <name type="scientific">Cardiocondyla obscurior</name>
    <dbReference type="NCBI Taxonomy" id="286306"/>
    <lineage>
        <taxon>Eukaryota</taxon>
        <taxon>Metazoa</taxon>
        <taxon>Ecdysozoa</taxon>
        <taxon>Arthropoda</taxon>
        <taxon>Hexapoda</taxon>
        <taxon>Insecta</taxon>
        <taxon>Pterygota</taxon>
        <taxon>Neoptera</taxon>
        <taxon>Endopterygota</taxon>
        <taxon>Hymenoptera</taxon>
        <taxon>Apocrita</taxon>
        <taxon>Aculeata</taxon>
        <taxon>Formicoidea</taxon>
        <taxon>Formicidae</taxon>
        <taxon>Myrmicinae</taxon>
        <taxon>Cardiocondyla</taxon>
    </lineage>
</organism>
<keyword evidence="2" id="KW-1185">Reference proteome</keyword>
<name>A0AAW2EHE4_9HYME</name>
<sequence length="119" mass="13632">MSHLKHFIPKNNRYLPWGCSAGAGYPSWASSSSQVARVESSLRALDAPEHPDRDFPIATIHAVCVRRTYVCVARRWRRTKREQEWWGNIPSARHVGSRSLSPPSPLTTPRLRIHYSRSI</sequence>
<reference evidence="1 2" key="1">
    <citation type="submission" date="2023-03" db="EMBL/GenBank/DDBJ databases">
        <title>High recombination rates correlate with genetic variation in Cardiocondyla obscurior ants.</title>
        <authorList>
            <person name="Errbii M."/>
        </authorList>
    </citation>
    <scope>NUCLEOTIDE SEQUENCE [LARGE SCALE GENOMIC DNA]</scope>
    <source>
        <strain evidence="1">Alpha-2009</strain>
        <tissue evidence="1">Whole body</tissue>
    </source>
</reference>
<accession>A0AAW2EHE4</accession>
<dbReference type="AlphaFoldDB" id="A0AAW2EHE4"/>
<evidence type="ECO:0000313" key="2">
    <source>
        <dbReference type="Proteomes" id="UP001430953"/>
    </source>
</evidence>
<dbReference type="Proteomes" id="UP001430953">
    <property type="component" value="Unassembled WGS sequence"/>
</dbReference>
<evidence type="ECO:0000313" key="1">
    <source>
        <dbReference type="EMBL" id="KAL0103146.1"/>
    </source>
</evidence>
<proteinExistence type="predicted"/>